<keyword evidence="1" id="KW-1133">Transmembrane helix</keyword>
<name>A0A9D1KFH5_9FIRM</name>
<organism evidence="2 3">
    <name type="scientific">Candidatus Caccovicinus merdipullorum</name>
    <dbReference type="NCBI Taxonomy" id="2840724"/>
    <lineage>
        <taxon>Bacteria</taxon>
        <taxon>Bacillati</taxon>
        <taxon>Bacillota</taxon>
        <taxon>Clostridia</taxon>
        <taxon>Eubacteriales</taxon>
        <taxon>Candidatus Caccovicinus</taxon>
    </lineage>
</organism>
<keyword evidence="1" id="KW-0472">Membrane</keyword>
<sequence>MPGSIKTLFLAFFGLAAGGVIAAGVFAFLAVIGVFPRLIGKTGTKKHVRLYESFIVAGGILGNLLNLYGIPVTVGEVPGMVLLFLFGSAVGIFVGCLVMSLAETLNALPVIARRIRLAVGLQFVILAVALGKLAGSLYYFWKGVGNG</sequence>
<feature type="transmembrane region" description="Helical" evidence="1">
    <location>
        <begin position="82"/>
        <end position="105"/>
    </location>
</feature>
<dbReference type="AlphaFoldDB" id="A0A9D1KFH5"/>
<dbReference type="Proteomes" id="UP000886860">
    <property type="component" value="Unassembled WGS sequence"/>
</dbReference>
<gene>
    <name evidence="2" type="ORF">IAB60_11075</name>
</gene>
<accession>A0A9D1KFH5</accession>
<dbReference type="InterPro" id="IPR020144">
    <property type="entry name" value="SpoVAB"/>
</dbReference>
<evidence type="ECO:0000256" key="1">
    <source>
        <dbReference type="SAM" id="Phobius"/>
    </source>
</evidence>
<protein>
    <submittedName>
        <fullName evidence="2">Stage V sporulation protein AB</fullName>
    </submittedName>
</protein>
<reference evidence="2" key="2">
    <citation type="journal article" date="2021" name="PeerJ">
        <title>Extensive microbial diversity within the chicken gut microbiome revealed by metagenomics and culture.</title>
        <authorList>
            <person name="Gilroy R."/>
            <person name="Ravi A."/>
            <person name="Getino M."/>
            <person name="Pursley I."/>
            <person name="Horton D.L."/>
            <person name="Alikhan N.F."/>
            <person name="Baker D."/>
            <person name="Gharbi K."/>
            <person name="Hall N."/>
            <person name="Watson M."/>
            <person name="Adriaenssens E.M."/>
            <person name="Foster-Nyarko E."/>
            <person name="Jarju S."/>
            <person name="Secka A."/>
            <person name="Antonio M."/>
            <person name="Oren A."/>
            <person name="Chaudhuri R.R."/>
            <person name="La Ragione R."/>
            <person name="Hildebrand F."/>
            <person name="Pallen M.J."/>
        </authorList>
    </citation>
    <scope>NUCLEOTIDE SEQUENCE</scope>
    <source>
        <strain evidence="2">CHK123-3438</strain>
    </source>
</reference>
<feature type="transmembrane region" description="Helical" evidence="1">
    <location>
        <begin position="117"/>
        <end position="141"/>
    </location>
</feature>
<evidence type="ECO:0000313" key="3">
    <source>
        <dbReference type="Proteomes" id="UP000886860"/>
    </source>
</evidence>
<dbReference type="Pfam" id="PF13782">
    <property type="entry name" value="SpoVAB"/>
    <property type="match status" value="1"/>
</dbReference>
<feature type="transmembrane region" description="Helical" evidence="1">
    <location>
        <begin position="50"/>
        <end position="70"/>
    </location>
</feature>
<dbReference type="EMBL" id="DVKS01000185">
    <property type="protein sequence ID" value="HIT42613.1"/>
    <property type="molecule type" value="Genomic_DNA"/>
</dbReference>
<keyword evidence="1" id="KW-0812">Transmembrane</keyword>
<evidence type="ECO:0000313" key="2">
    <source>
        <dbReference type="EMBL" id="HIT42613.1"/>
    </source>
</evidence>
<feature type="transmembrane region" description="Helical" evidence="1">
    <location>
        <begin position="12"/>
        <end position="38"/>
    </location>
</feature>
<proteinExistence type="predicted"/>
<comment type="caution">
    <text evidence="2">The sequence shown here is derived from an EMBL/GenBank/DDBJ whole genome shotgun (WGS) entry which is preliminary data.</text>
</comment>
<reference evidence="2" key="1">
    <citation type="submission" date="2020-10" db="EMBL/GenBank/DDBJ databases">
        <authorList>
            <person name="Gilroy R."/>
        </authorList>
    </citation>
    <scope>NUCLEOTIDE SEQUENCE</scope>
    <source>
        <strain evidence="2">CHK123-3438</strain>
    </source>
</reference>